<organism evidence="4 5">
    <name type="scientific">Chitinophaga tropicalis</name>
    <dbReference type="NCBI Taxonomy" id="2683588"/>
    <lineage>
        <taxon>Bacteria</taxon>
        <taxon>Pseudomonadati</taxon>
        <taxon>Bacteroidota</taxon>
        <taxon>Chitinophagia</taxon>
        <taxon>Chitinophagales</taxon>
        <taxon>Chitinophagaceae</taxon>
        <taxon>Chitinophaga</taxon>
    </lineage>
</organism>
<feature type="region of interest" description="Disordered" evidence="1">
    <location>
        <begin position="26"/>
        <end position="74"/>
    </location>
</feature>
<name>A0A7K1U5D2_9BACT</name>
<dbReference type="PANTHER" id="PTHR34315">
    <property type="match status" value="1"/>
</dbReference>
<dbReference type="SUPFAM" id="SSF49482">
    <property type="entry name" value="Aromatic compound dioxygenase"/>
    <property type="match status" value="1"/>
</dbReference>
<dbReference type="InterPro" id="IPR015889">
    <property type="entry name" value="Intradiol_dOase_core"/>
</dbReference>
<evidence type="ECO:0000313" key="5">
    <source>
        <dbReference type="Proteomes" id="UP000461730"/>
    </source>
</evidence>
<comment type="caution">
    <text evidence="4">The sequence shown here is derived from an EMBL/GenBank/DDBJ whole genome shotgun (WGS) entry which is preliminary data.</text>
</comment>
<dbReference type="RefSeq" id="WP_157307020.1">
    <property type="nucleotide sequence ID" value="NZ_WRXN01000006.1"/>
</dbReference>
<evidence type="ECO:0000259" key="3">
    <source>
        <dbReference type="Pfam" id="PF00775"/>
    </source>
</evidence>
<dbReference type="GO" id="GO:0008199">
    <property type="term" value="F:ferric iron binding"/>
    <property type="evidence" value="ECO:0007669"/>
    <property type="project" value="InterPro"/>
</dbReference>
<dbReference type="PANTHER" id="PTHR34315:SF1">
    <property type="entry name" value="INTRADIOL RING-CLEAVAGE DIOXYGENASES DOMAIN-CONTAINING PROTEIN-RELATED"/>
    <property type="match status" value="1"/>
</dbReference>
<evidence type="ECO:0000256" key="2">
    <source>
        <dbReference type="SAM" id="SignalP"/>
    </source>
</evidence>
<dbReference type="InterPro" id="IPR000627">
    <property type="entry name" value="Intradiol_dOase_C"/>
</dbReference>
<protein>
    <submittedName>
        <fullName evidence="4">Intradiol ring-cleavage dioxygenase</fullName>
    </submittedName>
</protein>
<evidence type="ECO:0000256" key="1">
    <source>
        <dbReference type="SAM" id="MobiDB-lite"/>
    </source>
</evidence>
<keyword evidence="5" id="KW-1185">Reference proteome</keyword>
<sequence>MERKHFLKNSLAALGLAAIAPLANSCGKDSDATPTTTTGTDTTGTSTGTTSGDCTVTDTETEGPYPTKSPSSYVRSDITDGQTGVALTVKITIRNVNNSCAILAGALVDIWHCNVTGYYSEYTVNPGGGYSSINYTSAHFLRGRQVTDSNGLVTFTSIFPGWYASRAPHIHAHIYNSSGTSLLVTQIAFPTDVCNTVYTTATDYIAHGTQDTSNSADSVFKDSLDNELATVTGSVSGGYTLTHTIYVKA</sequence>
<proteinExistence type="predicted"/>
<feature type="chain" id="PRO_5029829237" evidence="2">
    <location>
        <begin position="26"/>
        <end position="249"/>
    </location>
</feature>
<evidence type="ECO:0000313" key="4">
    <source>
        <dbReference type="EMBL" id="MVT09574.1"/>
    </source>
</evidence>
<dbReference type="GO" id="GO:0016702">
    <property type="term" value="F:oxidoreductase activity, acting on single donors with incorporation of molecular oxygen, incorporation of two atoms of oxygen"/>
    <property type="evidence" value="ECO:0007669"/>
    <property type="project" value="InterPro"/>
</dbReference>
<dbReference type="EMBL" id="WRXN01000006">
    <property type="protein sequence ID" value="MVT09574.1"/>
    <property type="molecule type" value="Genomic_DNA"/>
</dbReference>
<accession>A0A7K1U5D2</accession>
<gene>
    <name evidence="4" type="ORF">GO493_14995</name>
</gene>
<dbReference type="Gene3D" id="2.60.130.10">
    <property type="entry name" value="Aromatic compound dioxygenase"/>
    <property type="match status" value="1"/>
</dbReference>
<feature type="domain" description="Intradiol ring-cleavage dioxygenases" evidence="3">
    <location>
        <begin position="75"/>
        <end position="213"/>
    </location>
</feature>
<keyword evidence="4" id="KW-0223">Dioxygenase</keyword>
<reference evidence="4 5" key="1">
    <citation type="submission" date="2019-12" db="EMBL/GenBank/DDBJ databases">
        <title>Chitinophaga sp. strain ysch24 (GDMCC 1.1355), whole genome shotgun sequence.</title>
        <authorList>
            <person name="Zhang X."/>
        </authorList>
    </citation>
    <scope>NUCLEOTIDE SEQUENCE [LARGE SCALE GENOMIC DNA]</scope>
    <source>
        <strain evidence="5">ysch24</strain>
    </source>
</reference>
<dbReference type="Proteomes" id="UP000461730">
    <property type="component" value="Unassembled WGS sequence"/>
</dbReference>
<feature type="signal peptide" evidence="2">
    <location>
        <begin position="1"/>
        <end position="25"/>
    </location>
</feature>
<keyword evidence="4" id="KW-0560">Oxidoreductase</keyword>
<dbReference type="Pfam" id="PF00775">
    <property type="entry name" value="Dioxygenase_C"/>
    <property type="match status" value="1"/>
</dbReference>
<dbReference type="AlphaFoldDB" id="A0A7K1U5D2"/>
<feature type="compositionally biased region" description="Low complexity" evidence="1">
    <location>
        <begin position="32"/>
        <end position="58"/>
    </location>
</feature>
<keyword evidence="2" id="KW-0732">Signal</keyword>